<dbReference type="HOGENOM" id="CLU_742019_0_0_1"/>
<organism evidence="4 5">
    <name type="scientific">Marssonina brunnea f. sp. multigermtubi (strain MB_m1)</name>
    <name type="common">Marssonina leaf spot fungus</name>
    <dbReference type="NCBI Taxonomy" id="1072389"/>
    <lineage>
        <taxon>Eukaryota</taxon>
        <taxon>Fungi</taxon>
        <taxon>Dikarya</taxon>
        <taxon>Ascomycota</taxon>
        <taxon>Pezizomycotina</taxon>
        <taxon>Leotiomycetes</taxon>
        <taxon>Helotiales</taxon>
        <taxon>Drepanopezizaceae</taxon>
        <taxon>Drepanopeziza</taxon>
    </lineage>
</organism>
<dbReference type="InterPro" id="IPR058502">
    <property type="entry name" value="PLL-like_beta-prop"/>
</dbReference>
<dbReference type="SUPFAM" id="SSF89372">
    <property type="entry name" value="Fucose-specific lectin"/>
    <property type="match status" value="1"/>
</dbReference>
<sequence length="373" mass="41959">MSNSETYSETGATQGSSPYQSLLFDEEGGSSGSSHPCTNTPENPGQSPSEDNSPPAEPDELVQQIRETIHAKLATVTHEQWYIGVERVTLAEMADELERKLPVEGHPWTVNLLVDMLKGLGEQRLGLAPLHASPRTDLFPLPRRAAKLWTGIPLGYREEEPRPTKWTRYEHDAFWRLKNSDENVYHTERGFSNWIISHPLFYLHHANLGRLWWEWQSLDLSDSLDYFAHGKDPTAYHLSWDGAHWIGWEQLDRSGFTSPLDATSWRKNHLAVGGRGPDNDYAVNQRNGRTWSGWQPLGGTVISEPSIASWGPGRLDLYGIGTTGRLHHKHHEGGKWSTGIWEDLDGKLTSAPAVVSEEASQSSYEPRGYPQSH</sequence>
<dbReference type="EMBL" id="JH921453">
    <property type="protein sequence ID" value="EKD12909.1"/>
    <property type="molecule type" value="Genomic_DNA"/>
</dbReference>
<dbReference type="KEGG" id="mbe:MBM_08863"/>
<dbReference type="Gene3D" id="2.120.10.70">
    <property type="entry name" value="Fucose-specific lectin"/>
    <property type="match status" value="1"/>
</dbReference>
<evidence type="ECO:0000256" key="1">
    <source>
        <dbReference type="SAM" id="MobiDB-lite"/>
    </source>
</evidence>
<dbReference type="OrthoDB" id="406838at2759"/>
<evidence type="ECO:0000313" key="4">
    <source>
        <dbReference type="EMBL" id="EKD12909.1"/>
    </source>
</evidence>
<dbReference type="AlphaFoldDB" id="K1XKB9"/>
<evidence type="ECO:0000259" key="2">
    <source>
        <dbReference type="Pfam" id="PF00264"/>
    </source>
</evidence>
<evidence type="ECO:0000259" key="3">
    <source>
        <dbReference type="Pfam" id="PF26607"/>
    </source>
</evidence>
<dbReference type="Pfam" id="PF26607">
    <property type="entry name" value="DUF8189"/>
    <property type="match status" value="1"/>
</dbReference>
<proteinExistence type="predicted"/>
<dbReference type="GO" id="GO:0016491">
    <property type="term" value="F:oxidoreductase activity"/>
    <property type="evidence" value="ECO:0007669"/>
    <property type="project" value="InterPro"/>
</dbReference>
<dbReference type="InterPro" id="IPR002227">
    <property type="entry name" value="Tyrosinase_Cu-bd"/>
</dbReference>
<dbReference type="Pfam" id="PF00264">
    <property type="entry name" value="Tyrosinase"/>
    <property type="match status" value="1"/>
</dbReference>
<gene>
    <name evidence="4" type="ORF">MBM_08863</name>
</gene>
<feature type="domain" description="Tyrosinase copper-binding" evidence="2">
    <location>
        <begin position="199"/>
        <end position="217"/>
    </location>
</feature>
<keyword evidence="5" id="KW-1185">Reference proteome</keyword>
<dbReference type="Proteomes" id="UP000006753">
    <property type="component" value="Unassembled WGS sequence"/>
</dbReference>
<reference evidence="4 5" key="1">
    <citation type="journal article" date="2012" name="BMC Genomics">
        <title>Sequencing the genome of Marssonina brunnea reveals fungus-poplar co-evolution.</title>
        <authorList>
            <person name="Zhu S."/>
            <person name="Cao Y.-Z."/>
            <person name="Jiang C."/>
            <person name="Tan B.-Y."/>
            <person name="Wang Z."/>
            <person name="Feng S."/>
            <person name="Zhang L."/>
            <person name="Su X.-H."/>
            <person name="Brejova B."/>
            <person name="Vinar T."/>
            <person name="Xu M."/>
            <person name="Wang M.-X."/>
            <person name="Zhang S.-G."/>
            <person name="Huang M.-R."/>
            <person name="Wu R."/>
            <person name="Zhou Y."/>
        </authorList>
    </citation>
    <scope>NUCLEOTIDE SEQUENCE [LARGE SCALE GENOMIC DNA]</scope>
    <source>
        <strain evidence="4 5">MB_m1</strain>
    </source>
</reference>
<name>K1XKB9_MARBU</name>
<evidence type="ECO:0000313" key="5">
    <source>
        <dbReference type="Proteomes" id="UP000006753"/>
    </source>
</evidence>
<dbReference type="InParanoid" id="K1XKB9"/>
<feature type="compositionally biased region" description="Polar residues" evidence="1">
    <location>
        <begin position="1"/>
        <end position="20"/>
    </location>
</feature>
<feature type="region of interest" description="Disordered" evidence="1">
    <location>
        <begin position="1"/>
        <end position="59"/>
    </location>
</feature>
<dbReference type="STRING" id="1072389.K1XKB9"/>
<protein>
    <submittedName>
        <fullName evidence="4">Uncharacterized protein</fullName>
    </submittedName>
</protein>
<feature type="region of interest" description="Disordered" evidence="1">
    <location>
        <begin position="353"/>
        <end position="373"/>
    </location>
</feature>
<feature type="compositionally biased region" description="Polar residues" evidence="1">
    <location>
        <begin position="32"/>
        <end position="52"/>
    </location>
</feature>
<accession>K1XKB9</accession>
<feature type="domain" description="PLL-like beta propeller" evidence="3">
    <location>
        <begin position="240"/>
        <end position="356"/>
    </location>
</feature>